<evidence type="ECO:0000313" key="1">
    <source>
        <dbReference type="EMBL" id="KAH3874631.1"/>
    </source>
</evidence>
<dbReference type="AlphaFoldDB" id="A0A9D4MG39"/>
<accession>A0A9D4MG39</accession>
<evidence type="ECO:0000313" key="2">
    <source>
        <dbReference type="Proteomes" id="UP000828390"/>
    </source>
</evidence>
<reference evidence="1" key="2">
    <citation type="submission" date="2020-11" db="EMBL/GenBank/DDBJ databases">
        <authorList>
            <person name="McCartney M.A."/>
            <person name="Auch B."/>
            <person name="Kono T."/>
            <person name="Mallez S."/>
            <person name="Becker A."/>
            <person name="Gohl D.M."/>
            <person name="Silverstein K.A.T."/>
            <person name="Koren S."/>
            <person name="Bechman K.B."/>
            <person name="Herman A."/>
            <person name="Abrahante J.E."/>
            <person name="Garbe J."/>
        </authorList>
    </citation>
    <scope>NUCLEOTIDE SEQUENCE</scope>
    <source>
        <strain evidence="1">Duluth1</strain>
        <tissue evidence="1">Whole animal</tissue>
    </source>
</reference>
<keyword evidence="2" id="KW-1185">Reference proteome</keyword>
<sequence>MCQSPLENPLYPVDNAAFPFNGDSSYSSEDPLYSVVNKPEGIYSLAKNIDPLFSTVRKKKQICEIKQSSGAFDTVAIKADPLYSVVDKTKNRGTIHHIN</sequence>
<name>A0A9D4MG39_DREPO</name>
<dbReference type="Proteomes" id="UP000828390">
    <property type="component" value="Unassembled WGS sequence"/>
</dbReference>
<organism evidence="1 2">
    <name type="scientific">Dreissena polymorpha</name>
    <name type="common">Zebra mussel</name>
    <name type="synonym">Mytilus polymorpha</name>
    <dbReference type="NCBI Taxonomy" id="45954"/>
    <lineage>
        <taxon>Eukaryota</taxon>
        <taxon>Metazoa</taxon>
        <taxon>Spiralia</taxon>
        <taxon>Lophotrochozoa</taxon>
        <taxon>Mollusca</taxon>
        <taxon>Bivalvia</taxon>
        <taxon>Autobranchia</taxon>
        <taxon>Heteroconchia</taxon>
        <taxon>Euheterodonta</taxon>
        <taxon>Imparidentia</taxon>
        <taxon>Neoheterodontei</taxon>
        <taxon>Myida</taxon>
        <taxon>Dreissenoidea</taxon>
        <taxon>Dreissenidae</taxon>
        <taxon>Dreissena</taxon>
    </lineage>
</organism>
<reference evidence="1" key="1">
    <citation type="journal article" date="2019" name="bioRxiv">
        <title>The Genome of the Zebra Mussel, Dreissena polymorpha: A Resource for Invasive Species Research.</title>
        <authorList>
            <person name="McCartney M.A."/>
            <person name="Auch B."/>
            <person name="Kono T."/>
            <person name="Mallez S."/>
            <person name="Zhang Y."/>
            <person name="Obille A."/>
            <person name="Becker A."/>
            <person name="Abrahante J.E."/>
            <person name="Garbe J."/>
            <person name="Badalamenti J.P."/>
            <person name="Herman A."/>
            <person name="Mangelson H."/>
            <person name="Liachko I."/>
            <person name="Sullivan S."/>
            <person name="Sone E.D."/>
            <person name="Koren S."/>
            <person name="Silverstein K.A.T."/>
            <person name="Beckman K.B."/>
            <person name="Gohl D.M."/>
        </authorList>
    </citation>
    <scope>NUCLEOTIDE SEQUENCE</scope>
    <source>
        <strain evidence="1">Duluth1</strain>
        <tissue evidence="1">Whole animal</tissue>
    </source>
</reference>
<proteinExistence type="predicted"/>
<protein>
    <submittedName>
        <fullName evidence="1">Uncharacterized protein</fullName>
    </submittedName>
</protein>
<dbReference type="EMBL" id="JAIWYP010000002">
    <property type="protein sequence ID" value="KAH3874631.1"/>
    <property type="molecule type" value="Genomic_DNA"/>
</dbReference>
<comment type="caution">
    <text evidence="1">The sequence shown here is derived from an EMBL/GenBank/DDBJ whole genome shotgun (WGS) entry which is preliminary data.</text>
</comment>
<gene>
    <name evidence="1" type="ORF">DPMN_037881</name>
</gene>